<organism evidence="3 4">
    <name type="scientific">Hyphobacterium vulgare</name>
    <dbReference type="NCBI Taxonomy" id="1736751"/>
    <lineage>
        <taxon>Bacteria</taxon>
        <taxon>Pseudomonadati</taxon>
        <taxon>Pseudomonadota</taxon>
        <taxon>Alphaproteobacteria</taxon>
        <taxon>Maricaulales</taxon>
        <taxon>Maricaulaceae</taxon>
        <taxon>Hyphobacterium</taxon>
    </lineage>
</organism>
<accession>A0ABV6ZTE3</accession>
<feature type="region of interest" description="Disordered" evidence="1">
    <location>
        <begin position="62"/>
        <end position="84"/>
    </location>
</feature>
<feature type="domain" description="DUF6898" evidence="2">
    <location>
        <begin position="10"/>
        <end position="61"/>
    </location>
</feature>
<name>A0ABV6ZTE3_9PROT</name>
<protein>
    <submittedName>
        <fullName evidence="3">DUF6898 family protein</fullName>
    </submittedName>
</protein>
<proteinExistence type="predicted"/>
<evidence type="ECO:0000259" key="2">
    <source>
        <dbReference type="Pfam" id="PF21839"/>
    </source>
</evidence>
<evidence type="ECO:0000313" key="4">
    <source>
        <dbReference type="Proteomes" id="UP001595379"/>
    </source>
</evidence>
<comment type="caution">
    <text evidence="3">The sequence shown here is derived from an EMBL/GenBank/DDBJ whole genome shotgun (WGS) entry which is preliminary data.</text>
</comment>
<dbReference type="Proteomes" id="UP001595379">
    <property type="component" value="Unassembled WGS sequence"/>
</dbReference>
<dbReference type="RefSeq" id="WP_343163593.1">
    <property type="nucleotide sequence ID" value="NZ_JBHRSV010000001.1"/>
</dbReference>
<dbReference type="InterPro" id="IPR054193">
    <property type="entry name" value="DUF6898"/>
</dbReference>
<evidence type="ECO:0000313" key="3">
    <source>
        <dbReference type="EMBL" id="MFC2924695.1"/>
    </source>
</evidence>
<gene>
    <name evidence="3" type="ORF">ACFOOR_01105</name>
</gene>
<reference evidence="4" key="1">
    <citation type="journal article" date="2019" name="Int. J. Syst. Evol. Microbiol.">
        <title>The Global Catalogue of Microorganisms (GCM) 10K type strain sequencing project: providing services to taxonomists for standard genome sequencing and annotation.</title>
        <authorList>
            <consortium name="The Broad Institute Genomics Platform"/>
            <consortium name="The Broad Institute Genome Sequencing Center for Infectious Disease"/>
            <person name="Wu L."/>
            <person name="Ma J."/>
        </authorList>
    </citation>
    <scope>NUCLEOTIDE SEQUENCE [LARGE SCALE GENOMIC DNA]</scope>
    <source>
        <strain evidence="4">KCTC 52487</strain>
    </source>
</reference>
<keyword evidence="4" id="KW-1185">Reference proteome</keyword>
<evidence type="ECO:0000256" key="1">
    <source>
        <dbReference type="SAM" id="MobiDB-lite"/>
    </source>
</evidence>
<dbReference type="Pfam" id="PF21839">
    <property type="entry name" value="DUF6898"/>
    <property type="match status" value="1"/>
</dbReference>
<dbReference type="EMBL" id="JBHRSV010000001">
    <property type="protein sequence ID" value="MFC2924695.1"/>
    <property type="molecule type" value="Genomic_DNA"/>
</dbReference>
<sequence>MSGASGGNGREYLIEFIDMGHAVRVAAIDVETGEEVVIQAPKSASEAEMKRVAVAKLDRKLGLSGQPKAEKKRPGTGPGRGIKV</sequence>